<dbReference type="PANTHER" id="PTHR43471:SF10">
    <property type="entry name" value="SLL1107 PROTEIN"/>
    <property type="match status" value="1"/>
</dbReference>
<comment type="caution">
    <text evidence="2">The sequence shown here is derived from an EMBL/GenBank/DDBJ whole genome shotgun (WGS) entry which is preliminary data.</text>
</comment>
<feature type="transmembrane region" description="Helical" evidence="1">
    <location>
        <begin position="212"/>
        <end position="229"/>
    </location>
</feature>
<feature type="transmembrane region" description="Helical" evidence="1">
    <location>
        <begin position="184"/>
        <end position="205"/>
    </location>
</feature>
<name>A0A519BCL5_9DELT</name>
<keyword evidence="1" id="KW-0812">Transmembrane</keyword>
<evidence type="ECO:0008006" key="4">
    <source>
        <dbReference type="Google" id="ProtNLM"/>
    </source>
</evidence>
<dbReference type="GO" id="GO:0005886">
    <property type="term" value="C:plasma membrane"/>
    <property type="evidence" value="ECO:0007669"/>
    <property type="project" value="UniProtKB-SubCell"/>
</dbReference>
<evidence type="ECO:0000256" key="1">
    <source>
        <dbReference type="SAM" id="Phobius"/>
    </source>
</evidence>
<dbReference type="AlphaFoldDB" id="A0A519BCL5"/>
<gene>
    <name evidence="2" type="ORF">EVJ47_01730</name>
</gene>
<feature type="transmembrane region" description="Helical" evidence="1">
    <location>
        <begin position="20"/>
        <end position="38"/>
    </location>
</feature>
<accession>A0A519BCL5</accession>
<sequence>MKKILYSTMYSFKEIKNSKIFYSFLIFALILISGSYFVSQTSFISQGRIMVDFSIFAITIFNIFIGIFIGSSIIYDDIEKKSIFLSITRPVKRAEYLIGRFLGLTVAIIFSTIIMMLIFYFVLLIMHKYVIPFKPFAGQSKPAVSHLKSIHGNSVKESKNAPNKPIIQKTKAKPFTVYSLPQPLIIQALFIIIESVFIAAVALLFSLITSKALASIFTVLVFFIGNVSSKMNDLVRPVKKIIGGKTVIVHQANHLLTNIVHIIYTVLPNFSIFNISSEAAYKIFISAGPVFYRIVYGLSYMVLLVIISSLIFARKDIS</sequence>
<organism evidence="2 3">
    <name type="scientific">Candidatus Acidulodesulfobacterium ferriphilum</name>
    <dbReference type="NCBI Taxonomy" id="2597223"/>
    <lineage>
        <taxon>Bacteria</taxon>
        <taxon>Deltaproteobacteria</taxon>
        <taxon>Candidatus Acidulodesulfobacterales</taxon>
        <taxon>Candidatus Acidulodesulfobacterium</taxon>
    </lineage>
</organism>
<dbReference type="GO" id="GO:0140359">
    <property type="term" value="F:ABC-type transporter activity"/>
    <property type="evidence" value="ECO:0007669"/>
    <property type="project" value="InterPro"/>
</dbReference>
<evidence type="ECO:0000313" key="3">
    <source>
        <dbReference type="Proteomes" id="UP000320813"/>
    </source>
</evidence>
<dbReference type="EMBL" id="SGBD01000001">
    <property type="protein sequence ID" value="RZD15021.1"/>
    <property type="molecule type" value="Genomic_DNA"/>
</dbReference>
<feature type="transmembrane region" description="Helical" evidence="1">
    <location>
        <begin position="53"/>
        <end position="75"/>
    </location>
</feature>
<proteinExistence type="predicted"/>
<keyword evidence="1" id="KW-0472">Membrane</keyword>
<dbReference type="PANTHER" id="PTHR43471">
    <property type="entry name" value="ABC TRANSPORTER PERMEASE"/>
    <property type="match status" value="1"/>
</dbReference>
<keyword evidence="1" id="KW-1133">Transmembrane helix</keyword>
<protein>
    <recommendedName>
        <fullName evidence="4">ABC transporter permease</fullName>
    </recommendedName>
</protein>
<dbReference type="Pfam" id="PF12679">
    <property type="entry name" value="ABC2_membrane_2"/>
    <property type="match status" value="1"/>
</dbReference>
<evidence type="ECO:0000313" key="2">
    <source>
        <dbReference type="EMBL" id="RZD15021.1"/>
    </source>
</evidence>
<feature type="transmembrane region" description="Helical" evidence="1">
    <location>
        <begin position="290"/>
        <end position="313"/>
    </location>
</feature>
<feature type="transmembrane region" description="Helical" evidence="1">
    <location>
        <begin position="96"/>
        <end position="126"/>
    </location>
</feature>
<reference evidence="2 3" key="1">
    <citation type="submission" date="2019-01" db="EMBL/GenBank/DDBJ databases">
        <title>Insights into ecological role of a new deltaproteobacterial order Candidatus Sinidesulfobacterales (Sva0485) by metagenomics and metatranscriptomics.</title>
        <authorList>
            <person name="Tan S."/>
            <person name="Liu J."/>
            <person name="Fang Y."/>
            <person name="Hedlund B.P."/>
            <person name="Lian Z.H."/>
            <person name="Huang L.Y."/>
            <person name="Li J.T."/>
            <person name="Huang L.N."/>
            <person name="Li W.J."/>
            <person name="Jiang H.C."/>
            <person name="Dong H.L."/>
            <person name="Shu W.S."/>
        </authorList>
    </citation>
    <scope>NUCLEOTIDE SEQUENCE [LARGE SCALE GENOMIC DNA]</scope>
    <source>
        <strain evidence="2">AP3</strain>
    </source>
</reference>
<dbReference type="Proteomes" id="UP000320813">
    <property type="component" value="Unassembled WGS sequence"/>
</dbReference>